<dbReference type="PANTHER" id="PTHR30522:SF0">
    <property type="entry name" value="NUCLEOSIDE TRIPHOSPHATE PYROPHOSPHOHYDROLASE"/>
    <property type="match status" value="1"/>
</dbReference>
<dbReference type="InterPro" id="IPR048015">
    <property type="entry name" value="NTP-PPase_MazG-like_N"/>
</dbReference>
<proteinExistence type="predicted"/>
<dbReference type="KEGG" id="kol:Kole_0858"/>
<dbReference type="Proteomes" id="UP000002382">
    <property type="component" value="Chromosome"/>
</dbReference>
<dbReference type="CDD" id="cd11528">
    <property type="entry name" value="NTP-PPase_MazG_Nterm"/>
    <property type="match status" value="1"/>
</dbReference>
<reference evidence="2 3" key="2">
    <citation type="journal article" date="2011" name="J. Bacteriol.">
        <title>Genome Sequence of Kosmotoga olearia Strain TBF 19.5.1, a Thermophilic Bacterium with a Wide Growth Temperature Range, Isolated from the Troll B Oil Platform in the North Sea.</title>
        <authorList>
            <person name="Swithers K.S."/>
            <person name="Dipippo J.L."/>
            <person name="Bruce D.C."/>
            <person name="Detter C."/>
            <person name="Tapia R."/>
            <person name="Han S."/>
            <person name="Goodwin L.A."/>
            <person name="Han J."/>
            <person name="Woyke T."/>
            <person name="Pitluck S."/>
            <person name="Pennacchio L."/>
            <person name="Nolan M."/>
            <person name="Mikhailova N."/>
            <person name="Land M.L."/>
            <person name="Nesbo C.L."/>
            <person name="Gogarten J.P."/>
            <person name="Noll K.M."/>
        </authorList>
    </citation>
    <scope>NUCLEOTIDE SEQUENCE [LARGE SCALE GENOMIC DNA]</scope>
    <source>
        <strain evidence="3">ATCC BAA-1733 / DSM 21960 / TBF 19.5.1</strain>
    </source>
</reference>
<dbReference type="GO" id="GO:0006203">
    <property type="term" value="P:dGTP catabolic process"/>
    <property type="evidence" value="ECO:0007669"/>
    <property type="project" value="TreeGrafter"/>
</dbReference>
<dbReference type="STRING" id="521045.Kole_0858"/>
<keyword evidence="3" id="KW-1185">Reference proteome</keyword>
<dbReference type="InterPro" id="IPR048011">
    <property type="entry name" value="NTP-PPase_MazG-like_C"/>
</dbReference>
<evidence type="ECO:0000259" key="1">
    <source>
        <dbReference type="Pfam" id="PF03819"/>
    </source>
</evidence>
<dbReference type="GO" id="GO:0006950">
    <property type="term" value="P:response to stress"/>
    <property type="evidence" value="ECO:0007669"/>
    <property type="project" value="UniProtKB-ARBA"/>
</dbReference>
<dbReference type="SUPFAM" id="SSF101386">
    <property type="entry name" value="all-alpha NTP pyrophosphatases"/>
    <property type="match status" value="2"/>
</dbReference>
<dbReference type="InterPro" id="IPR004518">
    <property type="entry name" value="MazG-like_dom"/>
</dbReference>
<dbReference type="GO" id="GO:0046061">
    <property type="term" value="P:dATP catabolic process"/>
    <property type="evidence" value="ECO:0007669"/>
    <property type="project" value="TreeGrafter"/>
</dbReference>
<dbReference type="NCBIfam" id="TIGR00444">
    <property type="entry name" value="mazG"/>
    <property type="match status" value="1"/>
</dbReference>
<dbReference type="Gene3D" id="1.10.287.1080">
    <property type="entry name" value="MazG-like"/>
    <property type="match status" value="2"/>
</dbReference>
<accession>C5CGC7</accession>
<dbReference type="GO" id="GO:0046076">
    <property type="term" value="P:dTTP catabolic process"/>
    <property type="evidence" value="ECO:0007669"/>
    <property type="project" value="TreeGrafter"/>
</dbReference>
<gene>
    <name evidence="2" type="ordered locus">Kole_0858</name>
</gene>
<dbReference type="GO" id="GO:0046047">
    <property type="term" value="P:TTP catabolic process"/>
    <property type="evidence" value="ECO:0007669"/>
    <property type="project" value="TreeGrafter"/>
</dbReference>
<name>C5CGC7_KOSOT</name>
<dbReference type="GO" id="GO:0046052">
    <property type="term" value="P:UTP catabolic process"/>
    <property type="evidence" value="ECO:0007669"/>
    <property type="project" value="TreeGrafter"/>
</dbReference>
<dbReference type="CDD" id="cd11529">
    <property type="entry name" value="NTP-PPase_MazG_Cterm"/>
    <property type="match status" value="1"/>
</dbReference>
<dbReference type="FunFam" id="1.10.287.1080:FF:000003">
    <property type="entry name" value="Nucleoside triphosphate pyrophosphohydrolase"/>
    <property type="match status" value="1"/>
</dbReference>
<protein>
    <submittedName>
        <fullName evidence="2">MazG family protein</fullName>
    </submittedName>
</protein>
<dbReference type="eggNOG" id="COG3956">
    <property type="taxonomic scope" value="Bacteria"/>
</dbReference>
<dbReference type="InterPro" id="IPR011551">
    <property type="entry name" value="NTP_PyrPHydrolase_MazG"/>
</dbReference>
<feature type="domain" description="NTP pyrophosphohydrolase MazG-like" evidence="1">
    <location>
        <begin position="161"/>
        <end position="222"/>
    </location>
</feature>
<dbReference type="AlphaFoldDB" id="C5CGC7"/>
<dbReference type="FunFam" id="1.10.287.1080:FF:000001">
    <property type="entry name" value="Nucleoside triphosphate pyrophosphohydrolase"/>
    <property type="match status" value="1"/>
</dbReference>
<sequence>METGKRFEKLVELMRILRSKKGCEWDREQTHESLKPYLIEEAYEVLAAIDKGNDEEFAEELGDLLLQIIFHSQIASERNAFTIDDVVETLSDKLIRRHPHVFGNAKGYSYQQWEKIKAEEKGKKEISAIGEINHALPALSLARRVQENAAAVGFDWENLEDVTEKVEEEWSELMNAIKSGDKKKINEEFGDLLFSMVNLSRFIEVDPEVSLRKATEKFMNRFRAVESLIRDRNLEIDKLSLKELDELWNEIKEGKQ</sequence>
<dbReference type="GO" id="GO:0046081">
    <property type="term" value="P:dUTP catabolic process"/>
    <property type="evidence" value="ECO:0007669"/>
    <property type="project" value="TreeGrafter"/>
</dbReference>
<dbReference type="GO" id="GO:0047429">
    <property type="term" value="F:nucleoside triphosphate diphosphatase activity"/>
    <property type="evidence" value="ECO:0007669"/>
    <property type="project" value="InterPro"/>
</dbReference>
<dbReference type="HOGENOM" id="CLU_038356_0_1_0"/>
<feature type="domain" description="NTP pyrophosphohydrolase MazG-like" evidence="1">
    <location>
        <begin position="29"/>
        <end position="102"/>
    </location>
</feature>
<dbReference type="RefSeq" id="WP_015868230.1">
    <property type="nucleotide sequence ID" value="NC_012785.1"/>
</dbReference>
<reference evidence="2 3" key="1">
    <citation type="submission" date="2009-06" db="EMBL/GenBank/DDBJ databases">
        <title>Complete sequence of Thermotogales bacterium TBF 19.5.1.</title>
        <authorList>
            <consortium name="US DOE Joint Genome Institute"/>
            <person name="Lucas S."/>
            <person name="Copeland A."/>
            <person name="Lapidus A."/>
            <person name="Glavina del Rio T."/>
            <person name="Tice H."/>
            <person name="Bruce D."/>
            <person name="Goodwin L."/>
            <person name="Pitluck S."/>
            <person name="Chertkov O."/>
            <person name="Brettin T."/>
            <person name="Detter J.C."/>
            <person name="Han C."/>
            <person name="Schmutz J."/>
            <person name="Larimer F."/>
            <person name="Land M."/>
            <person name="Hauser L."/>
            <person name="Kyrpides N."/>
            <person name="Ovchinnikova G."/>
            <person name="Noll K."/>
        </authorList>
    </citation>
    <scope>NUCLEOTIDE SEQUENCE [LARGE SCALE GENOMIC DNA]</scope>
    <source>
        <strain evidence="3">ATCC BAA-1733 / DSM 21960 / TBF 19.5.1</strain>
    </source>
</reference>
<dbReference type="Pfam" id="PF03819">
    <property type="entry name" value="MazG"/>
    <property type="match status" value="2"/>
</dbReference>
<organism evidence="2 3">
    <name type="scientific">Kosmotoga olearia (strain ATCC BAA-1733 / DSM 21960 / TBF 19.5.1)</name>
    <dbReference type="NCBI Taxonomy" id="521045"/>
    <lineage>
        <taxon>Bacteria</taxon>
        <taxon>Thermotogati</taxon>
        <taxon>Thermotogota</taxon>
        <taxon>Thermotogae</taxon>
        <taxon>Kosmotogales</taxon>
        <taxon>Kosmotogaceae</taxon>
        <taxon>Kosmotoga</taxon>
    </lineage>
</organism>
<evidence type="ECO:0000313" key="3">
    <source>
        <dbReference type="Proteomes" id="UP000002382"/>
    </source>
</evidence>
<dbReference type="EMBL" id="CP001634">
    <property type="protein sequence ID" value="ACR79568.1"/>
    <property type="molecule type" value="Genomic_DNA"/>
</dbReference>
<dbReference type="PANTHER" id="PTHR30522">
    <property type="entry name" value="NUCLEOSIDE TRIPHOSPHATE PYROPHOSPHOHYDROLASE"/>
    <property type="match status" value="1"/>
</dbReference>
<dbReference type="NCBIfam" id="NF007113">
    <property type="entry name" value="PRK09562.1"/>
    <property type="match status" value="1"/>
</dbReference>
<evidence type="ECO:0000313" key="2">
    <source>
        <dbReference type="EMBL" id="ACR79568.1"/>
    </source>
</evidence>